<dbReference type="GO" id="GO:0043005">
    <property type="term" value="C:neuron projection"/>
    <property type="evidence" value="ECO:0007669"/>
    <property type="project" value="TreeGrafter"/>
</dbReference>
<feature type="compositionally biased region" description="Basic and acidic residues" evidence="8">
    <location>
        <begin position="342"/>
        <end position="360"/>
    </location>
</feature>
<evidence type="ECO:0000256" key="5">
    <source>
        <dbReference type="ARBA" id="ARBA00022989"/>
    </source>
</evidence>
<keyword evidence="5 9" id="KW-1133">Transmembrane helix</keyword>
<feature type="domain" description="Resistance to inhibitors of cholinesterase protein 3 N-terminal" evidence="10">
    <location>
        <begin position="13"/>
        <end position="106"/>
    </location>
</feature>
<feature type="region of interest" description="Disordered" evidence="8">
    <location>
        <begin position="276"/>
        <end position="312"/>
    </location>
</feature>
<keyword evidence="4" id="KW-0256">Endoplasmic reticulum</keyword>
<dbReference type="AlphaFoldDB" id="A0A444TW66"/>
<evidence type="ECO:0000313" key="11">
    <source>
        <dbReference type="EMBL" id="RXM27163.1"/>
    </source>
</evidence>
<dbReference type="PANTHER" id="PTHR21723">
    <property type="entry name" value="RESISTANCE TO INHIBITORS OF CHOLINESTERASE PROTEIN 3 RIC3"/>
    <property type="match status" value="1"/>
</dbReference>
<organism evidence="11 12">
    <name type="scientific">Acipenser ruthenus</name>
    <name type="common">Sterlet sturgeon</name>
    <dbReference type="NCBI Taxonomy" id="7906"/>
    <lineage>
        <taxon>Eukaryota</taxon>
        <taxon>Metazoa</taxon>
        <taxon>Chordata</taxon>
        <taxon>Craniata</taxon>
        <taxon>Vertebrata</taxon>
        <taxon>Euteleostomi</taxon>
        <taxon>Actinopterygii</taxon>
        <taxon>Chondrostei</taxon>
        <taxon>Acipenseriformes</taxon>
        <taxon>Acipenseridae</taxon>
        <taxon>Acipenser</taxon>
    </lineage>
</organism>
<evidence type="ECO:0000259" key="10">
    <source>
        <dbReference type="Pfam" id="PF15361"/>
    </source>
</evidence>
<protein>
    <submittedName>
        <fullName evidence="11">Protein RIC-3</fullName>
    </submittedName>
</protein>
<gene>
    <name evidence="11" type="ORF">EOD39_4172</name>
</gene>
<dbReference type="PANTHER" id="PTHR21723:SF3">
    <property type="entry name" value="PROTEIN RIC-3"/>
    <property type="match status" value="1"/>
</dbReference>
<dbReference type="GO" id="GO:0045202">
    <property type="term" value="C:synapse"/>
    <property type="evidence" value="ECO:0007669"/>
    <property type="project" value="GOC"/>
</dbReference>
<evidence type="ECO:0000256" key="3">
    <source>
        <dbReference type="ARBA" id="ARBA00022692"/>
    </source>
</evidence>
<evidence type="ECO:0000256" key="2">
    <source>
        <dbReference type="ARBA" id="ARBA00008538"/>
    </source>
</evidence>
<comment type="subcellular location">
    <subcellularLocation>
        <location evidence="1">Endoplasmic reticulum membrane</location>
    </subcellularLocation>
</comment>
<comment type="similarity">
    <text evidence="2">Belongs to the ric-3 family.</text>
</comment>
<dbReference type="GO" id="GO:0034394">
    <property type="term" value="P:protein localization to cell surface"/>
    <property type="evidence" value="ECO:0007669"/>
    <property type="project" value="TreeGrafter"/>
</dbReference>
<sequence length="373" mass="41960">MSTFQKVTLVSCVVLCISLLLPKMLLSSRKKDAGQQEAGPGRFPPMMHRQKMSIPKSHNAEAVAKAKGASGGGGGMGGGRTSFMAQIIPVYGFGILLYILYILFKLYIFLIPIPVGGLCKQAPYCKYNIKCLSMSLSYQDSGILDLLYLQANYELAQLQEKLKETEEVMETIVSKVEHNPDTIKSVTSEHEEKLLRQLKEITRAMQEGKLIEGISPEKEAEEGPYMEDWEGYPEETFPIYDEPANSKHKYDTIVVDRFDPDQPTAEELAERVGEMETMAQEEGQDIDGKRESGKHTSFCQDEEQEDYSECEDEDPVVIAENTGFTCESFSDEEELCRDLSDAEDTVEKNHKEIETAREEPFGMIGKRNRKGTQ</sequence>
<keyword evidence="3 9" id="KW-0812">Transmembrane</keyword>
<proteinExistence type="inferred from homology"/>
<keyword evidence="12" id="KW-1185">Reference proteome</keyword>
<name>A0A444TW66_ACIRT</name>
<accession>A0A444TW66</accession>
<evidence type="ECO:0000313" key="12">
    <source>
        <dbReference type="Proteomes" id="UP000289886"/>
    </source>
</evidence>
<evidence type="ECO:0000256" key="8">
    <source>
        <dbReference type="SAM" id="MobiDB-lite"/>
    </source>
</evidence>
<feature type="region of interest" description="Disordered" evidence="8">
    <location>
        <begin position="342"/>
        <end position="373"/>
    </location>
</feature>
<keyword evidence="7" id="KW-0175">Coiled coil</keyword>
<dbReference type="GO" id="GO:0043025">
    <property type="term" value="C:neuronal cell body"/>
    <property type="evidence" value="ECO:0007669"/>
    <property type="project" value="TreeGrafter"/>
</dbReference>
<feature type="coiled-coil region" evidence="7">
    <location>
        <begin position="148"/>
        <end position="175"/>
    </location>
</feature>
<feature type="transmembrane region" description="Helical" evidence="9">
    <location>
        <begin position="6"/>
        <end position="26"/>
    </location>
</feature>
<evidence type="ECO:0000256" key="6">
    <source>
        <dbReference type="ARBA" id="ARBA00023136"/>
    </source>
</evidence>
<feature type="compositionally biased region" description="Acidic residues" evidence="8">
    <location>
        <begin position="300"/>
        <end position="312"/>
    </location>
</feature>
<dbReference type="GO" id="GO:0005789">
    <property type="term" value="C:endoplasmic reticulum membrane"/>
    <property type="evidence" value="ECO:0007669"/>
    <property type="project" value="UniProtKB-SubCell"/>
</dbReference>
<dbReference type="Pfam" id="PF15361">
    <property type="entry name" value="RIC3"/>
    <property type="match status" value="1"/>
</dbReference>
<keyword evidence="6 9" id="KW-0472">Membrane</keyword>
<evidence type="ECO:0000256" key="4">
    <source>
        <dbReference type="ARBA" id="ARBA00022824"/>
    </source>
</evidence>
<dbReference type="InterPro" id="IPR026160">
    <property type="entry name" value="Ric3"/>
</dbReference>
<dbReference type="InterPro" id="IPR032763">
    <property type="entry name" value="RIC3_N"/>
</dbReference>
<evidence type="ECO:0000256" key="7">
    <source>
        <dbReference type="SAM" id="Coils"/>
    </source>
</evidence>
<evidence type="ECO:0000256" key="1">
    <source>
        <dbReference type="ARBA" id="ARBA00004586"/>
    </source>
</evidence>
<dbReference type="Proteomes" id="UP000289886">
    <property type="component" value="Unassembled WGS sequence"/>
</dbReference>
<comment type="caution">
    <text evidence="11">The sequence shown here is derived from an EMBL/GenBank/DDBJ whole genome shotgun (WGS) entry which is preliminary data.</text>
</comment>
<dbReference type="EMBL" id="SCEB01215888">
    <property type="protein sequence ID" value="RXM27163.1"/>
    <property type="molecule type" value="Genomic_DNA"/>
</dbReference>
<reference evidence="11 12" key="1">
    <citation type="submission" date="2019-01" db="EMBL/GenBank/DDBJ databases">
        <title>Draft Genome and Complete Hox-Cluster Characterization of the Sterlet Sturgeon (Acipenser ruthenus).</title>
        <authorList>
            <person name="Wei Q."/>
        </authorList>
    </citation>
    <scope>NUCLEOTIDE SEQUENCE [LARGE SCALE GENOMIC DNA]</scope>
    <source>
        <strain evidence="11">WHYD16114868_AA</strain>
        <tissue evidence="11">Blood</tissue>
    </source>
</reference>
<evidence type="ECO:0000256" key="9">
    <source>
        <dbReference type="SAM" id="Phobius"/>
    </source>
</evidence>
<dbReference type="GO" id="GO:0007271">
    <property type="term" value="P:synaptic transmission, cholinergic"/>
    <property type="evidence" value="ECO:0007669"/>
    <property type="project" value="TreeGrafter"/>
</dbReference>
<feature type="transmembrane region" description="Helical" evidence="9">
    <location>
        <begin position="90"/>
        <end position="110"/>
    </location>
</feature>